<sequence>MARVWFVYSSWCLHACTTWCPAPPPPTTRRNGVTHHAAVTSVSGCRFALHGLWINQRFRAVVACFPIFMSYLIYDW</sequence>
<evidence type="ECO:0000256" key="1">
    <source>
        <dbReference type="SAM" id="SignalP"/>
    </source>
</evidence>
<protein>
    <recommendedName>
        <fullName evidence="4">Secreted protein</fullName>
    </recommendedName>
</protein>
<name>A0AAV2MT08_KNICA</name>
<reference evidence="2 3" key="1">
    <citation type="submission" date="2024-04" db="EMBL/GenBank/DDBJ databases">
        <authorList>
            <person name="Waldvogel A.-M."/>
            <person name="Schoenle A."/>
        </authorList>
    </citation>
    <scope>NUCLEOTIDE SEQUENCE [LARGE SCALE GENOMIC DNA]</scope>
</reference>
<evidence type="ECO:0008006" key="4">
    <source>
        <dbReference type="Google" id="ProtNLM"/>
    </source>
</evidence>
<keyword evidence="1" id="KW-0732">Signal</keyword>
<evidence type="ECO:0000313" key="3">
    <source>
        <dbReference type="Proteomes" id="UP001497482"/>
    </source>
</evidence>
<dbReference type="Proteomes" id="UP001497482">
    <property type="component" value="Chromosome 9"/>
</dbReference>
<dbReference type="AlphaFoldDB" id="A0AAV2MT08"/>
<feature type="signal peptide" evidence="1">
    <location>
        <begin position="1"/>
        <end position="18"/>
    </location>
</feature>
<dbReference type="EMBL" id="OZ035831">
    <property type="protein sequence ID" value="CAL1616480.1"/>
    <property type="molecule type" value="Genomic_DNA"/>
</dbReference>
<accession>A0AAV2MT08</accession>
<gene>
    <name evidence="2" type="ORF">KC01_LOCUS42228</name>
</gene>
<evidence type="ECO:0000313" key="2">
    <source>
        <dbReference type="EMBL" id="CAL1616480.1"/>
    </source>
</evidence>
<keyword evidence="3" id="KW-1185">Reference proteome</keyword>
<proteinExistence type="predicted"/>
<feature type="chain" id="PRO_5043584543" description="Secreted protein" evidence="1">
    <location>
        <begin position="19"/>
        <end position="76"/>
    </location>
</feature>
<organism evidence="2 3">
    <name type="scientific">Knipowitschia caucasica</name>
    <name type="common">Caucasian dwarf goby</name>
    <name type="synonym">Pomatoschistus caucasicus</name>
    <dbReference type="NCBI Taxonomy" id="637954"/>
    <lineage>
        <taxon>Eukaryota</taxon>
        <taxon>Metazoa</taxon>
        <taxon>Chordata</taxon>
        <taxon>Craniata</taxon>
        <taxon>Vertebrata</taxon>
        <taxon>Euteleostomi</taxon>
        <taxon>Actinopterygii</taxon>
        <taxon>Neopterygii</taxon>
        <taxon>Teleostei</taxon>
        <taxon>Neoteleostei</taxon>
        <taxon>Acanthomorphata</taxon>
        <taxon>Gobiaria</taxon>
        <taxon>Gobiiformes</taxon>
        <taxon>Gobioidei</taxon>
        <taxon>Gobiidae</taxon>
        <taxon>Gobiinae</taxon>
        <taxon>Knipowitschia</taxon>
    </lineage>
</organism>